<protein>
    <submittedName>
        <fullName evidence="1">Uncharacterized protein</fullName>
    </submittedName>
</protein>
<evidence type="ECO:0000313" key="2">
    <source>
        <dbReference type="Proteomes" id="UP000499080"/>
    </source>
</evidence>
<proteinExistence type="predicted"/>
<comment type="caution">
    <text evidence="1">The sequence shown here is derived from an EMBL/GenBank/DDBJ whole genome shotgun (WGS) entry which is preliminary data.</text>
</comment>
<sequence length="87" mass="9397">MSSTLFIPNKTRLHAENSSTAGSRNVKISLNSSVVSLGAVEPPDLTVIQGVPDGPTQRNQNEPATFVPPQVTRSKQAIPFEKKRLIT</sequence>
<name>A0A4Y2K638_ARAVE</name>
<gene>
    <name evidence="1" type="ORF">AVEN_256526_1</name>
</gene>
<organism evidence="1 2">
    <name type="scientific">Araneus ventricosus</name>
    <name type="common">Orbweaver spider</name>
    <name type="synonym">Epeira ventricosa</name>
    <dbReference type="NCBI Taxonomy" id="182803"/>
    <lineage>
        <taxon>Eukaryota</taxon>
        <taxon>Metazoa</taxon>
        <taxon>Ecdysozoa</taxon>
        <taxon>Arthropoda</taxon>
        <taxon>Chelicerata</taxon>
        <taxon>Arachnida</taxon>
        <taxon>Araneae</taxon>
        <taxon>Araneomorphae</taxon>
        <taxon>Entelegynae</taxon>
        <taxon>Araneoidea</taxon>
        <taxon>Araneidae</taxon>
        <taxon>Araneus</taxon>
    </lineage>
</organism>
<reference evidence="1 2" key="1">
    <citation type="journal article" date="2019" name="Sci. Rep.">
        <title>Orb-weaving spider Araneus ventricosus genome elucidates the spidroin gene catalogue.</title>
        <authorList>
            <person name="Kono N."/>
            <person name="Nakamura H."/>
            <person name="Ohtoshi R."/>
            <person name="Moran D.A.P."/>
            <person name="Shinohara A."/>
            <person name="Yoshida Y."/>
            <person name="Fujiwara M."/>
            <person name="Mori M."/>
            <person name="Tomita M."/>
            <person name="Arakawa K."/>
        </authorList>
    </citation>
    <scope>NUCLEOTIDE SEQUENCE [LARGE SCALE GENOMIC DNA]</scope>
</reference>
<dbReference type="EMBL" id="BGPR01004171">
    <property type="protein sequence ID" value="GBM96732.1"/>
    <property type="molecule type" value="Genomic_DNA"/>
</dbReference>
<dbReference type="Proteomes" id="UP000499080">
    <property type="component" value="Unassembled WGS sequence"/>
</dbReference>
<dbReference type="AlphaFoldDB" id="A0A4Y2K638"/>
<keyword evidence="2" id="KW-1185">Reference proteome</keyword>
<accession>A0A4Y2K638</accession>
<evidence type="ECO:0000313" key="1">
    <source>
        <dbReference type="EMBL" id="GBM96732.1"/>
    </source>
</evidence>